<dbReference type="FunFam" id="3.20.20.100:FF:000004">
    <property type="entry name" value="Oxidoreductase, aldo/keto reductase"/>
    <property type="match status" value="1"/>
</dbReference>
<evidence type="ECO:0000256" key="2">
    <source>
        <dbReference type="SAM" id="MobiDB-lite"/>
    </source>
</evidence>
<dbReference type="InterPro" id="IPR050523">
    <property type="entry name" value="AKR_Detox_Biosynth"/>
</dbReference>
<dbReference type="Pfam" id="PF00248">
    <property type="entry name" value="Aldo_ket_red"/>
    <property type="match status" value="1"/>
</dbReference>
<dbReference type="Gene3D" id="3.20.20.100">
    <property type="entry name" value="NADP-dependent oxidoreductase domain"/>
    <property type="match status" value="1"/>
</dbReference>
<gene>
    <name evidence="4" type="primary">yajO</name>
    <name evidence="4" type="ORF">KL86PLE_130224</name>
</gene>
<evidence type="ECO:0000313" key="4">
    <source>
        <dbReference type="EMBL" id="SCM74459.1"/>
    </source>
</evidence>
<dbReference type="InterPro" id="IPR020471">
    <property type="entry name" value="AKR"/>
</dbReference>
<dbReference type="EMBL" id="FMJD01000005">
    <property type="protein sequence ID" value="SCM74459.1"/>
    <property type="molecule type" value="Genomic_DNA"/>
</dbReference>
<dbReference type="PRINTS" id="PR00069">
    <property type="entry name" value="ALDKETRDTASE"/>
</dbReference>
<dbReference type="PANTHER" id="PTHR43364:SF4">
    <property type="entry name" value="NAD(P)-LINKED OXIDOREDUCTASE SUPERFAMILY PROTEIN"/>
    <property type="match status" value="1"/>
</dbReference>
<reference evidence="4" key="1">
    <citation type="submission" date="2016-08" db="EMBL/GenBank/DDBJ databases">
        <authorList>
            <person name="Seilhamer J.J."/>
        </authorList>
    </citation>
    <scope>NUCLEOTIDE SEQUENCE</scope>
    <source>
        <strain evidence="4">86</strain>
    </source>
</reference>
<name>A0A212LAV5_9HYPH</name>
<evidence type="ECO:0000256" key="1">
    <source>
        <dbReference type="ARBA" id="ARBA00023002"/>
    </source>
</evidence>
<feature type="compositionally biased region" description="Basic and acidic residues" evidence="2">
    <location>
        <begin position="242"/>
        <end position="258"/>
    </location>
</feature>
<keyword evidence="1" id="KW-0560">Oxidoreductase</keyword>
<dbReference type="CDD" id="cd19079">
    <property type="entry name" value="AKR_EcYajO-like"/>
    <property type="match status" value="1"/>
</dbReference>
<proteinExistence type="predicted"/>
<dbReference type="GO" id="GO:0005829">
    <property type="term" value="C:cytosol"/>
    <property type="evidence" value="ECO:0007669"/>
    <property type="project" value="TreeGrafter"/>
</dbReference>
<dbReference type="GO" id="GO:0016491">
    <property type="term" value="F:oxidoreductase activity"/>
    <property type="evidence" value="ECO:0007669"/>
    <property type="project" value="UniProtKB-KW"/>
</dbReference>
<dbReference type="InterPro" id="IPR036812">
    <property type="entry name" value="NAD(P)_OxRdtase_dom_sf"/>
</dbReference>
<dbReference type="SUPFAM" id="SSF51430">
    <property type="entry name" value="NAD(P)-linked oxidoreductase"/>
    <property type="match status" value="1"/>
</dbReference>
<feature type="domain" description="NADP-dependent oxidoreductase" evidence="3">
    <location>
        <begin position="30"/>
        <end position="329"/>
    </location>
</feature>
<evidence type="ECO:0000259" key="3">
    <source>
        <dbReference type="Pfam" id="PF00248"/>
    </source>
</evidence>
<feature type="region of interest" description="Disordered" evidence="2">
    <location>
        <begin position="235"/>
        <end position="258"/>
    </location>
</feature>
<dbReference type="InterPro" id="IPR023210">
    <property type="entry name" value="NADP_OxRdtase_dom"/>
</dbReference>
<dbReference type="AlphaFoldDB" id="A0A212LAV5"/>
<organism evidence="4">
    <name type="scientific">uncultured Pleomorphomonas sp</name>
    <dbReference type="NCBI Taxonomy" id="442121"/>
    <lineage>
        <taxon>Bacteria</taxon>
        <taxon>Pseudomonadati</taxon>
        <taxon>Pseudomonadota</taxon>
        <taxon>Alphaproteobacteria</taxon>
        <taxon>Hyphomicrobiales</taxon>
        <taxon>Pleomorphomonadaceae</taxon>
        <taxon>Pleomorphomonas</taxon>
        <taxon>environmental samples</taxon>
    </lineage>
</organism>
<accession>A0A212LAV5</accession>
<sequence>MPTIGSSAFAREEIAMQYARFGKSGLEVSRICFGCMSFGRVMEERPWVLGLDEARPLFRRAWEAGINFFDTANVYAAGSSEEITGAILKELAPREEIVLATKVFFPMRQGPNGRGLSRKAILGEIDNSLKRLGTDYVDLYQIHRFDPFTPVEETMEALHDVVKAGKARYIGASSMFAWQFAKMQHAAELNGWTRFSSMQNQVSLVYREEEREMLPLCRDQGVAVMPWSPLGGGKLTRPWGTETKRNTTDRHNKGMYDRTEGNAPEVVAAVETVAKARGRSMAEVALAWVLQVAGVTSPIVGVSKMGHLDDAIAAVDLELTAEEVAALEAPYQTFMVKGL</sequence>
<dbReference type="PANTHER" id="PTHR43364">
    <property type="entry name" value="NADH-SPECIFIC METHYLGLYOXAL REDUCTASE-RELATED"/>
    <property type="match status" value="1"/>
</dbReference>
<protein>
    <submittedName>
        <fullName evidence="4">Aldoketo-oxidoreductase, NADP-binding</fullName>
    </submittedName>
</protein>